<sequence>SNEWSKKVEDEQQSSPELSKKDFKSEEGWEDFGVQADTEADSEPEVEKVESDDSEYFHRQSMDPKKIPSSLKADTEMDDDASKGLFDWSALQNVVTAVGEGISNVVETGLGIPPPEEAAKLSVAVRRKILEDAQQVKEPEPLSSDEGSGQSPEGSTHHFPMHDQPQHQNSFGGFFGGLVNGSLDVLETIGKKTFETLTVKSDTDKRRFIPGFQQGSDQNLSDILRELKETEDTAPPSSPTKMLGYGSLFAKQNGISFLKEFEEFDGLVHLECFELLSKDYFAEKVGNKQF</sequence>
<dbReference type="WBParaSite" id="ES5_v2.g27657.t1">
    <property type="protein sequence ID" value="ES5_v2.g27657.t1"/>
    <property type="gene ID" value="ES5_v2.g27657"/>
</dbReference>
<proteinExistence type="predicted"/>
<organism evidence="1 2">
    <name type="scientific">Panagrolaimus sp. ES5</name>
    <dbReference type="NCBI Taxonomy" id="591445"/>
    <lineage>
        <taxon>Eukaryota</taxon>
        <taxon>Metazoa</taxon>
        <taxon>Ecdysozoa</taxon>
        <taxon>Nematoda</taxon>
        <taxon>Chromadorea</taxon>
        <taxon>Rhabditida</taxon>
        <taxon>Tylenchina</taxon>
        <taxon>Panagrolaimomorpha</taxon>
        <taxon>Panagrolaimoidea</taxon>
        <taxon>Panagrolaimidae</taxon>
        <taxon>Panagrolaimus</taxon>
    </lineage>
</organism>
<reference evidence="2" key="1">
    <citation type="submission" date="2022-11" db="UniProtKB">
        <authorList>
            <consortium name="WormBaseParasite"/>
        </authorList>
    </citation>
    <scope>IDENTIFICATION</scope>
</reference>
<evidence type="ECO:0000313" key="2">
    <source>
        <dbReference type="WBParaSite" id="ES5_v2.g27657.t1"/>
    </source>
</evidence>
<dbReference type="Proteomes" id="UP000887579">
    <property type="component" value="Unplaced"/>
</dbReference>
<accession>A0AC34GDC7</accession>
<protein>
    <submittedName>
        <fullName evidence="2">Uncharacterized protein</fullName>
    </submittedName>
</protein>
<evidence type="ECO:0000313" key="1">
    <source>
        <dbReference type="Proteomes" id="UP000887579"/>
    </source>
</evidence>
<name>A0AC34GDC7_9BILA</name>